<reference evidence="1" key="1">
    <citation type="journal article" date="2014" name="Front. Microbiol.">
        <title>High frequency of phylogenetically diverse reductive dehalogenase-homologous genes in deep subseafloor sedimentary metagenomes.</title>
        <authorList>
            <person name="Kawai M."/>
            <person name="Futagami T."/>
            <person name="Toyoda A."/>
            <person name="Takaki Y."/>
            <person name="Nishi S."/>
            <person name="Hori S."/>
            <person name="Arai W."/>
            <person name="Tsubouchi T."/>
            <person name="Morono Y."/>
            <person name="Uchiyama I."/>
            <person name="Ito T."/>
            <person name="Fujiyama A."/>
            <person name="Inagaki F."/>
            <person name="Takami H."/>
        </authorList>
    </citation>
    <scope>NUCLEOTIDE SEQUENCE</scope>
    <source>
        <strain evidence="1">Expedition CK06-06</strain>
    </source>
</reference>
<organism evidence="1">
    <name type="scientific">marine sediment metagenome</name>
    <dbReference type="NCBI Taxonomy" id="412755"/>
    <lineage>
        <taxon>unclassified sequences</taxon>
        <taxon>metagenomes</taxon>
        <taxon>ecological metagenomes</taxon>
    </lineage>
</organism>
<evidence type="ECO:0000313" key="1">
    <source>
        <dbReference type="EMBL" id="GAI96401.1"/>
    </source>
</evidence>
<proteinExistence type="predicted"/>
<gene>
    <name evidence="1" type="ORF">S12H4_31247</name>
</gene>
<accession>X1TYF2</accession>
<protein>
    <submittedName>
        <fullName evidence="1">Uncharacterized protein</fullName>
    </submittedName>
</protein>
<comment type="caution">
    <text evidence="1">The sequence shown here is derived from an EMBL/GenBank/DDBJ whole genome shotgun (WGS) entry which is preliminary data.</text>
</comment>
<name>X1TYF2_9ZZZZ</name>
<dbReference type="AlphaFoldDB" id="X1TYF2"/>
<sequence>MNHPKDKIIKDNTNFKSYDLFELYFGFKGDTLNTYEKNRVRDRYGAKAKKLLNQKNEEVSNN</sequence>
<dbReference type="EMBL" id="BARW01018221">
    <property type="protein sequence ID" value="GAI96401.1"/>
    <property type="molecule type" value="Genomic_DNA"/>
</dbReference>